<dbReference type="KEGG" id="hut:Huta_0988"/>
<keyword evidence="6 12" id="KW-0378">Hydrolase</keyword>
<keyword evidence="7" id="KW-0119">Carbohydrate metabolism</keyword>
<comment type="similarity">
    <text evidence="2">Belongs to the glycosyl hydrolase 10 (cellulase F) family.</text>
</comment>
<keyword evidence="13" id="KW-1185">Reference proteome</keyword>
<dbReference type="Gene3D" id="2.60.120.260">
    <property type="entry name" value="Galactose-binding domain-like"/>
    <property type="match status" value="1"/>
</dbReference>
<evidence type="ECO:0000313" key="13">
    <source>
        <dbReference type="Proteomes" id="UP000002071"/>
    </source>
</evidence>
<dbReference type="InterPro" id="IPR017853">
    <property type="entry name" value="GH"/>
</dbReference>
<reference evidence="12 13" key="1">
    <citation type="journal article" date="2009" name="Stand. Genomic Sci.">
        <title>Complete genome sequence of Halorhabdus utahensis type strain (AX-2).</title>
        <authorList>
            <person name="Anderson I."/>
            <person name="Tindall B.J."/>
            <person name="Pomrenke H."/>
            <person name="Goker M."/>
            <person name="Lapidus A."/>
            <person name="Nolan M."/>
            <person name="Copeland A."/>
            <person name="Glavina Del Rio T."/>
            <person name="Chen F."/>
            <person name="Tice H."/>
            <person name="Cheng J.F."/>
            <person name="Lucas S."/>
            <person name="Chertkov O."/>
            <person name="Bruce D."/>
            <person name="Brettin T."/>
            <person name="Detter J.C."/>
            <person name="Han C."/>
            <person name="Goodwin L."/>
            <person name="Land M."/>
            <person name="Hauser L."/>
            <person name="Chang Y.J."/>
            <person name="Jeffries C.D."/>
            <person name="Pitluck S."/>
            <person name="Pati A."/>
            <person name="Mavromatis K."/>
            <person name="Ivanova N."/>
            <person name="Ovchinnikova G."/>
            <person name="Chen A."/>
            <person name="Palaniappan K."/>
            <person name="Chain P."/>
            <person name="Rohde M."/>
            <person name="Bristow J."/>
            <person name="Eisen J.A."/>
            <person name="Markowitz V."/>
            <person name="Hugenholtz P."/>
            <person name="Kyrpides N.C."/>
            <person name="Klenk H.P."/>
        </authorList>
    </citation>
    <scope>NUCLEOTIDE SEQUENCE [LARGE SCALE GENOMIC DNA]</scope>
    <source>
        <strain evidence="13">DSM 12940 / JCM 11049 / AX-2</strain>
    </source>
</reference>
<dbReference type="InterPro" id="IPR036439">
    <property type="entry name" value="Dockerin_dom_sf"/>
</dbReference>
<dbReference type="PROSITE" id="PS51318">
    <property type="entry name" value="TAT"/>
    <property type="match status" value="1"/>
</dbReference>
<dbReference type="PROSITE" id="PS51760">
    <property type="entry name" value="GH10_2"/>
    <property type="match status" value="1"/>
</dbReference>
<dbReference type="SMART" id="SM00633">
    <property type="entry name" value="Glyco_10"/>
    <property type="match status" value="1"/>
</dbReference>
<dbReference type="AlphaFoldDB" id="C7NV87"/>
<keyword evidence="8" id="KW-0326">Glycosidase</keyword>
<feature type="domain" description="GH10" evidence="11">
    <location>
        <begin position="499"/>
        <end position="816"/>
    </location>
</feature>
<dbReference type="GeneID" id="8383261"/>
<dbReference type="CAZy" id="GH10">
    <property type="family name" value="Glycoside Hydrolase Family 10"/>
</dbReference>
<evidence type="ECO:0000256" key="2">
    <source>
        <dbReference type="ARBA" id="ARBA00007495"/>
    </source>
</evidence>
<dbReference type="Pfam" id="PF00404">
    <property type="entry name" value="Dockerin_1"/>
    <property type="match status" value="1"/>
</dbReference>
<evidence type="ECO:0000256" key="10">
    <source>
        <dbReference type="SAM" id="MobiDB-lite"/>
    </source>
</evidence>
<keyword evidence="4" id="KW-0858">Xylan degradation</keyword>
<dbReference type="GO" id="GO:0031176">
    <property type="term" value="F:endo-1,4-beta-xylanase activity"/>
    <property type="evidence" value="ECO:0007669"/>
    <property type="project" value="UniProtKB-EC"/>
</dbReference>
<comment type="catalytic activity">
    <reaction evidence="1">
        <text>Endohydrolysis of (1-&gt;4)-beta-D-xylosidic linkages in xylans.</text>
        <dbReference type="EC" id="3.2.1.8"/>
    </reaction>
</comment>
<dbReference type="InterPro" id="IPR006311">
    <property type="entry name" value="TAT_signal"/>
</dbReference>
<evidence type="ECO:0000256" key="8">
    <source>
        <dbReference type="ARBA" id="ARBA00023295"/>
    </source>
</evidence>
<keyword evidence="9" id="KW-0624">Polysaccharide degradation</keyword>
<dbReference type="STRING" id="519442.Huta_0988"/>
<evidence type="ECO:0000256" key="4">
    <source>
        <dbReference type="ARBA" id="ARBA00022651"/>
    </source>
</evidence>
<evidence type="ECO:0000256" key="1">
    <source>
        <dbReference type="ARBA" id="ARBA00000681"/>
    </source>
</evidence>
<dbReference type="GO" id="GO:0045493">
    <property type="term" value="P:xylan catabolic process"/>
    <property type="evidence" value="ECO:0007669"/>
    <property type="project" value="UniProtKB-KW"/>
</dbReference>
<dbReference type="SUPFAM" id="SSF63446">
    <property type="entry name" value="Type I dockerin domain"/>
    <property type="match status" value="1"/>
</dbReference>
<evidence type="ECO:0000256" key="5">
    <source>
        <dbReference type="ARBA" id="ARBA00022729"/>
    </source>
</evidence>
<dbReference type="CDD" id="cd14256">
    <property type="entry name" value="Dockerin_I"/>
    <property type="match status" value="1"/>
</dbReference>
<name>C7NV87_HALUD</name>
<dbReference type="InterPro" id="IPR044846">
    <property type="entry name" value="GH10"/>
</dbReference>
<dbReference type="Gene3D" id="1.10.1330.10">
    <property type="entry name" value="Dockerin domain"/>
    <property type="match status" value="1"/>
</dbReference>
<sequence>MTDDRLHVHGDRRTFLKSVGALGAATAVGSGTIGSVAADGHLDEYHQTLQSELQEQYDLPAGSFLFGATEQATIDSFEFQSGDSGNLSEISIDNDSVPITQGVQIEVNEEGADSWSYSYQRFLTEQDFAQGDVLLGVAYLRSESDNAETEGFFKYRYKDAEGDDWSYQNANYITDNSAVQPGSEWTRYYFPIEVGSRPGSIRDAYVEFWLGMAQQTVEFGGMALIDYSDADVGIGNLPSGEAVPPEESSGYQIWTDTDDPYYSDLVSDLKGYNLGGAGKFAYGTTEAATFDAYEVAGGSSDLANQESIDVGDDVPFSEATRIEVTEQADDDWLVNLKAYGDRALESGDALLGVAYMRAPEGDTSITYKMTSSGDESANYVTKPRPPLTGEWKRFYFPIEAGSAAASGEWWTEIWLGAQAQTVDIGGLAVVDFAKGVSVGDLPAWEQEINEEWEDEADARIEEHRKTDVAVEVVDGDGSAVEGADVEVAMQEHDFSFGTEVTADHLIQNTEPGDQYRQVITENFNTAVLGNHHKWRFFEEAQDIADSATEWLVEQNMRIRGHVCLWAAVDSYAVPEDVVAAMGREWSEVENPELDPEYVRDRTMSHIEEIINHYADFQDYGSVIDEWEVHNETTHVPGFIKAVRGVGPDEELDINAVEAPVLAEWHNHAEDVAPDDVGIAINDYNTIEGPYQSTRDNHKRMAEFLIENDVDLDGIGLQSHFSQSSALTPSEIWEALEFYSGLGAGIRITEFDMADDTWMEADKATFFKQFLKITFSHPNAETFMVWGFQDSLHWRDDAPFFDSQWNPKPALDVWQNLIFDEWWTEESGSTDADGMFATDAFKGTYHITATHGEETVEREVEISDDTDTLTMTVGEGDGEQDDGEADDGETDDGEDDGEETPPGALPGGKGAPQDLDGDGLHEDVNGDGNANIADVRSLLNNRNNEMVQSNADAYDFTGDGKVGVSDVLELFRKLYR</sequence>
<dbReference type="Pfam" id="PF00331">
    <property type="entry name" value="Glyco_hydro_10"/>
    <property type="match status" value="1"/>
</dbReference>
<dbReference type="OrthoDB" id="117332at2157"/>
<proteinExistence type="inferred from homology"/>
<dbReference type="EC" id="3.2.1.8" evidence="3"/>
<accession>C7NV87</accession>
<protein>
    <recommendedName>
        <fullName evidence="3">endo-1,4-beta-xylanase</fullName>
        <ecNumber evidence="3">3.2.1.8</ecNumber>
    </recommendedName>
</protein>
<dbReference type="HOGENOM" id="CLU_308523_0_0_2"/>
<gene>
    <name evidence="12" type="ordered locus">Huta_0988</name>
</gene>
<organism evidence="12 13">
    <name type="scientific">Halorhabdus utahensis (strain DSM 12940 / JCM 11049 / AX-2)</name>
    <dbReference type="NCBI Taxonomy" id="519442"/>
    <lineage>
        <taxon>Archaea</taxon>
        <taxon>Methanobacteriati</taxon>
        <taxon>Methanobacteriota</taxon>
        <taxon>Stenosarchaea group</taxon>
        <taxon>Halobacteria</taxon>
        <taxon>Halobacteriales</taxon>
        <taxon>Haloarculaceae</taxon>
        <taxon>Halorhabdus</taxon>
    </lineage>
</organism>
<dbReference type="InterPro" id="IPR001000">
    <property type="entry name" value="GH10_dom"/>
</dbReference>
<feature type="region of interest" description="Disordered" evidence="10">
    <location>
        <begin position="851"/>
        <end position="927"/>
    </location>
</feature>
<evidence type="ECO:0000256" key="3">
    <source>
        <dbReference type="ARBA" id="ARBA00012590"/>
    </source>
</evidence>
<dbReference type="RefSeq" id="WP_015788748.1">
    <property type="nucleotide sequence ID" value="NC_013158.1"/>
</dbReference>
<dbReference type="PANTHER" id="PTHR31490:SF88">
    <property type="entry name" value="BETA-XYLANASE"/>
    <property type="match status" value="1"/>
</dbReference>
<dbReference type="Gene3D" id="3.20.20.80">
    <property type="entry name" value="Glycosidases"/>
    <property type="match status" value="1"/>
</dbReference>
<dbReference type="PANTHER" id="PTHR31490">
    <property type="entry name" value="GLYCOSYL HYDROLASE"/>
    <property type="match status" value="1"/>
</dbReference>
<dbReference type="EMBL" id="CP001687">
    <property type="protein sequence ID" value="ACV11171.1"/>
    <property type="molecule type" value="Genomic_DNA"/>
</dbReference>
<dbReference type="Proteomes" id="UP000002071">
    <property type="component" value="Chromosome"/>
</dbReference>
<evidence type="ECO:0000256" key="9">
    <source>
        <dbReference type="ARBA" id="ARBA00023326"/>
    </source>
</evidence>
<evidence type="ECO:0000259" key="11">
    <source>
        <dbReference type="PROSITE" id="PS51760"/>
    </source>
</evidence>
<feature type="compositionally biased region" description="Acidic residues" evidence="10">
    <location>
        <begin position="875"/>
        <end position="898"/>
    </location>
</feature>
<evidence type="ECO:0000256" key="7">
    <source>
        <dbReference type="ARBA" id="ARBA00023277"/>
    </source>
</evidence>
<keyword evidence="5" id="KW-0732">Signal</keyword>
<dbReference type="eggNOG" id="arCOG07455">
    <property type="taxonomic scope" value="Archaea"/>
</dbReference>
<feature type="compositionally biased region" description="Basic and acidic residues" evidence="10">
    <location>
        <begin position="851"/>
        <end position="860"/>
    </location>
</feature>
<evidence type="ECO:0000256" key="6">
    <source>
        <dbReference type="ARBA" id="ARBA00022801"/>
    </source>
</evidence>
<evidence type="ECO:0000313" key="12">
    <source>
        <dbReference type="EMBL" id="ACV11171.1"/>
    </source>
</evidence>
<dbReference type="SUPFAM" id="SSF51445">
    <property type="entry name" value="(Trans)glycosidases"/>
    <property type="match status" value="1"/>
</dbReference>
<dbReference type="InterPro" id="IPR002105">
    <property type="entry name" value="Dockerin_1_rpt"/>
</dbReference>